<reference evidence="1" key="1">
    <citation type="submission" date="2022-08" db="EMBL/GenBank/DDBJ databases">
        <authorList>
            <person name="Gutierrez-Valencia J."/>
        </authorList>
    </citation>
    <scope>NUCLEOTIDE SEQUENCE</scope>
</reference>
<protein>
    <submittedName>
        <fullName evidence="1">Uncharacterized protein</fullName>
    </submittedName>
</protein>
<evidence type="ECO:0000313" key="1">
    <source>
        <dbReference type="EMBL" id="CAI0468265.1"/>
    </source>
</evidence>
<accession>A0AAV0PBD7</accession>
<dbReference type="Proteomes" id="UP001154282">
    <property type="component" value="Unassembled WGS sequence"/>
</dbReference>
<organism evidence="1 2">
    <name type="scientific">Linum tenue</name>
    <dbReference type="NCBI Taxonomy" id="586396"/>
    <lineage>
        <taxon>Eukaryota</taxon>
        <taxon>Viridiplantae</taxon>
        <taxon>Streptophyta</taxon>
        <taxon>Embryophyta</taxon>
        <taxon>Tracheophyta</taxon>
        <taxon>Spermatophyta</taxon>
        <taxon>Magnoliopsida</taxon>
        <taxon>eudicotyledons</taxon>
        <taxon>Gunneridae</taxon>
        <taxon>Pentapetalae</taxon>
        <taxon>rosids</taxon>
        <taxon>fabids</taxon>
        <taxon>Malpighiales</taxon>
        <taxon>Linaceae</taxon>
        <taxon>Linum</taxon>
    </lineage>
</organism>
<dbReference type="AlphaFoldDB" id="A0AAV0PBD7"/>
<proteinExistence type="predicted"/>
<sequence length="68" mass="7820">MSRTTCSSKSETLFHHLWSLNTEDKTTCNWKLPKQSSDRMVAAQKLDAPVTKGHARYKLGFLMIDHKL</sequence>
<keyword evidence="2" id="KW-1185">Reference proteome</keyword>
<evidence type="ECO:0000313" key="2">
    <source>
        <dbReference type="Proteomes" id="UP001154282"/>
    </source>
</evidence>
<dbReference type="EMBL" id="CAMGYJ010000008">
    <property type="protein sequence ID" value="CAI0468265.1"/>
    <property type="molecule type" value="Genomic_DNA"/>
</dbReference>
<gene>
    <name evidence="1" type="ORF">LITE_LOCUS37737</name>
</gene>
<comment type="caution">
    <text evidence="1">The sequence shown here is derived from an EMBL/GenBank/DDBJ whole genome shotgun (WGS) entry which is preliminary data.</text>
</comment>
<name>A0AAV0PBD7_9ROSI</name>